<keyword evidence="6" id="KW-0695">RNA-directed DNA polymerase</keyword>
<dbReference type="PANTHER" id="PTHR34072">
    <property type="entry name" value="ENZYMATIC POLYPROTEIN-RELATED"/>
    <property type="match status" value="1"/>
</dbReference>
<gene>
    <name evidence="8" type="ORF">MTR67_031044</name>
</gene>
<evidence type="ECO:0000256" key="1">
    <source>
        <dbReference type="ARBA" id="ARBA00022679"/>
    </source>
</evidence>
<dbReference type="Proteomes" id="UP001234989">
    <property type="component" value="Chromosome 7"/>
</dbReference>
<dbReference type="CDD" id="cd09274">
    <property type="entry name" value="RNase_HI_RT_Ty3"/>
    <property type="match status" value="1"/>
</dbReference>
<dbReference type="GO" id="GO:0004519">
    <property type="term" value="F:endonuclease activity"/>
    <property type="evidence" value="ECO:0007669"/>
    <property type="project" value="UniProtKB-KW"/>
</dbReference>
<keyword evidence="1" id="KW-0808">Transferase</keyword>
<protein>
    <recommendedName>
        <fullName evidence="7">Reverse transcriptase RNase H-like domain-containing protein</fullName>
    </recommendedName>
</protein>
<dbReference type="GO" id="GO:0016787">
    <property type="term" value="F:hydrolase activity"/>
    <property type="evidence" value="ECO:0007669"/>
    <property type="project" value="UniProtKB-KW"/>
</dbReference>
<evidence type="ECO:0000256" key="4">
    <source>
        <dbReference type="ARBA" id="ARBA00022759"/>
    </source>
</evidence>
<dbReference type="Pfam" id="PF17917">
    <property type="entry name" value="RT_RNaseH"/>
    <property type="match status" value="1"/>
</dbReference>
<dbReference type="InterPro" id="IPR043502">
    <property type="entry name" value="DNA/RNA_pol_sf"/>
</dbReference>
<evidence type="ECO:0000256" key="6">
    <source>
        <dbReference type="ARBA" id="ARBA00022918"/>
    </source>
</evidence>
<evidence type="ECO:0000259" key="7">
    <source>
        <dbReference type="Pfam" id="PF17917"/>
    </source>
</evidence>
<evidence type="ECO:0000256" key="2">
    <source>
        <dbReference type="ARBA" id="ARBA00022695"/>
    </source>
</evidence>
<keyword evidence="3" id="KW-0540">Nuclease</keyword>
<proteinExistence type="predicted"/>
<keyword evidence="5" id="KW-0378">Hydrolase</keyword>
<dbReference type="EMBL" id="CP133618">
    <property type="protein sequence ID" value="WMV37659.1"/>
    <property type="molecule type" value="Genomic_DNA"/>
</dbReference>
<reference evidence="8" key="1">
    <citation type="submission" date="2023-08" db="EMBL/GenBank/DDBJ databases">
        <title>A de novo genome assembly of Solanum verrucosum Schlechtendal, a Mexican diploid species geographically isolated from the other diploid A-genome species in potato relatives.</title>
        <authorList>
            <person name="Hosaka K."/>
        </authorList>
    </citation>
    <scope>NUCLEOTIDE SEQUENCE</scope>
    <source>
        <tissue evidence="8">Young leaves</tissue>
    </source>
</reference>
<dbReference type="GO" id="GO:0003964">
    <property type="term" value="F:RNA-directed DNA polymerase activity"/>
    <property type="evidence" value="ECO:0007669"/>
    <property type="project" value="UniProtKB-KW"/>
</dbReference>
<feature type="domain" description="Reverse transcriptase RNase H-like" evidence="7">
    <location>
        <begin position="110"/>
        <end position="157"/>
    </location>
</feature>
<evidence type="ECO:0000313" key="9">
    <source>
        <dbReference type="Proteomes" id="UP001234989"/>
    </source>
</evidence>
<name>A0AAF0U1V6_SOLVR</name>
<keyword evidence="9" id="KW-1185">Reference proteome</keyword>
<sequence>MVSPNVPACQALKDKIKSVSHGMVPRCSVISPKVTELEVAKGQSKNVMKLSKGRIVEWIGDADLLRRMLRVRDSGIPKATFKTRYDGSDVYVVYCDASRVSLGCVLRQQAVVFALNIWRHYLYGVYVDMFTNHKNLKYVFTQKELNLRQRRWLEFLKDTDMNVLYHLGKADVVVDALSRLYMGSVAHVKEEKKELPKDAHRLDRLGVCLTNTSDCVYQQRVEVFSEGGDGLLRYHSLLCVPNMNELRKQIFTEAHNSRYFIHPGATKMYCDLCQSLLVERHEEGHHKICGQVS</sequence>
<evidence type="ECO:0000313" key="8">
    <source>
        <dbReference type="EMBL" id="WMV37659.1"/>
    </source>
</evidence>
<evidence type="ECO:0000256" key="5">
    <source>
        <dbReference type="ARBA" id="ARBA00022801"/>
    </source>
</evidence>
<organism evidence="8 9">
    <name type="scientific">Solanum verrucosum</name>
    <dbReference type="NCBI Taxonomy" id="315347"/>
    <lineage>
        <taxon>Eukaryota</taxon>
        <taxon>Viridiplantae</taxon>
        <taxon>Streptophyta</taxon>
        <taxon>Embryophyta</taxon>
        <taxon>Tracheophyta</taxon>
        <taxon>Spermatophyta</taxon>
        <taxon>Magnoliopsida</taxon>
        <taxon>eudicotyledons</taxon>
        <taxon>Gunneridae</taxon>
        <taxon>Pentapetalae</taxon>
        <taxon>asterids</taxon>
        <taxon>lamiids</taxon>
        <taxon>Solanales</taxon>
        <taxon>Solanaceae</taxon>
        <taxon>Solanoideae</taxon>
        <taxon>Solaneae</taxon>
        <taxon>Solanum</taxon>
    </lineage>
</organism>
<dbReference type="AlphaFoldDB" id="A0AAF0U1V6"/>
<dbReference type="SUPFAM" id="SSF56672">
    <property type="entry name" value="DNA/RNA polymerases"/>
    <property type="match status" value="1"/>
</dbReference>
<keyword evidence="2" id="KW-0548">Nucleotidyltransferase</keyword>
<keyword evidence="4" id="KW-0255">Endonuclease</keyword>
<dbReference type="InterPro" id="IPR041373">
    <property type="entry name" value="RT_RNaseH"/>
</dbReference>
<accession>A0AAF0U1V6</accession>
<dbReference type="PANTHER" id="PTHR34072:SF59">
    <property type="entry name" value="CCHC-TYPE INTEGRASE"/>
    <property type="match status" value="1"/>
</dbReference>
<evidence type="ECO:0000256" key="3">
    <source>
        <dbReference type="ARBA" id="ARBA00022722"/>
    </source>
</evidence>